<proteinExistence type="predicted"/>
<name>A0A506TX28_9HYPH</name>
<accession>A0A506TX28</accession>
<keyword evidence="2" id="KW-0732">Signal</keyword>
<evidence type="ECO:0000256" key="2">
    <source>
        <dbReference type="SAM" id="SignalP"/>
    </source>
</evidence>
<dbReference type="EMBL" id="VHLH01000028">
    <property type="protein sequence ID" value="TPW26592.1"/>
    <property type="molecule type" value="Genomic_DNA"/>
</dbReference>
<sequence>MKPARTKAANAAALIVIAGALAGCLGDPTYGTGRTQSAHLIDDLGNVATLPSQKIAKEDYEPRAGLVQPPKGQATTLPRPQEDIASKDDPNWPRSPEDVRAQMQAEVAAESDTKHLKLGQTQRTYGQAPSNVDRTAQTRQFRQAVALEQGAYTQRRTLTDPPDDLRRPAASAPTNQLGESELKKDRERKAAAERAKKGGSSWWPF</sequence>
<keyword evidence="4" id="KW-1185">Reference proteome</keyword>
<dbReference type="Proteomes" id="UP000320314">
    <property type="component" value="Unassembled WGS sequence"/>
</dbReference>
<feature type="region of interest" description="Disordered" evidence="1">
    <location>
        <begin position="59"/>
        <end position="98"/>
    </location>
</feature>
<evidence type="ECO:0000313" key="3">
    <source>
        <dbReference type="EMBL" id="TPW26592.1"/>
    </source>
</evidence>
<dbReference type="RefSeq" id="WP_141167718.1">
    <property type="nucleotide sequence ID" value="NZ_VHLH01000028.1"/>
</dbReference>
<evidence type="ECO:0000256" key="1">
    <source>
        <dbReference type="SAM" id="MobiDB-lite"/>
    </source>
</evidence>
<feature type="compositionally biased region" description="Basic and acidic residues" evidence="1">
    <location>
        <begin position="180"/>
        <end position="196"/>
    </location>
</feature>
<comment type="caution">
    <text evidence="3">The sequence shown here is derived from an EMBL/GenBank/DDBJ whole genome shotgun (WGS) entry which is preliminary data.</text>
</comment>
<feature type="region of interest" description="Disordered" evidence="1">
    <location>
        <begin position="147"/>
        <end position="205"/>
    </location>
</feature>
<gene>
    <name evidence="3" type="ORF">FJU11_14115</name>
</gene>
<reference evidence="3 4" key="1">
    <citation type="submission" date="2019-06" db="EMBL/GenBank/DDBJ databases">
        <authorList>
            <person name="Li M."/>
        </authorList>
    </citation>
    <scope>NUCLEOTIDE SEQUENCE [LARGE SCALE GENOMIC DNA]</scope>
    <source>
        <strain evidence="3 4">BGMRC6574</strain>
    </source>
</reference>
<feature type="compositionally biased region" description="Basic and acidic residues" evidence="1">
    <location>
        <begin position="80"/>
        <end position="98"/>
    </location>
</feature>
<protein>
    <recommendedName>
        <fullName evidence="5">Lipoprotein</fullName>
    </recommendedName>
</protein>
<organism evidence="3 4">
    <name type="scientific">Pararhizobium mangrovi</name>
    <dbReference type="NCBI Taxonomy" id="2590452"/>
    <lineage>
        <taxon>Bacteria</taxon>
        <taxon>Pseudomonadati</taxon>
        <taxon>Pseudomonadota</taxon>
        <taxon>Alphaproteobacteria</taxon>
        <taxon>Hyphomicrobiales</taxon>
        <taxon>Rhizobiaceae</taxon>
        <taxon>Rhizobium/Agrobacterium group</taxon>
        <taxon>Pararhizobium</taxon>
    </lineage>
</organism>
<feature type="chain" id="PRO_5021404354" description="Lipoprotein" evidence="2">
    <location>
        <begin position="23"/>
        <end position="205"/>
    </location>
</feature>
<feature type="signal peptide" evidence="2">
    <location>
        <begin position="1"/>
        <end position="22"/>
    </location>
</feature>
<evidence type="ECO:0008006" key="5">
    <source>
        <dbReference type="Google" id="ProtNLM"/>
    </source>
</evidence>
<evidence type="ECO:0000313" key="4">
    <source>
        <dbReference type="Proteomes" id="UP000320314"/>
    </source>
</evidence>
<dbReference type="AlphaFoldDB" id="A0A506TX28"/>
<dbReference type="OrthoDB" id="7835439at2"/>
<dbReference type="PROSITE" id="PS51257">
    <property type="entry name" value="PROKAR_LIPOPROTEIN"/>
    <property type="match status" value="1"/>
</dbReference>